<gene>
    <name evidence="1" type="ORF">SDC9_93666</name>
</gene>
<organism evidence="1">
    <name type="scientific">bioreactor metagenome</name>
    <dbReference type="NCBI Taxonomy" id="1076179"/>
    <lineage>
        <taxon>unclassified sequences</taxon>
        <taxon>metagenomes</taxon>
        <taxon>ecological metagenomes</taxon>
    </lineage>
</organism>
<name>A0A645A189_9ZZZZ</name>
<comment type="caution">
    <text evidence="1">The sequence shown here is derived from an EMBL/GenBank/DDBJ whole genome shotgun (WGS) entry which is preliminary data.</text>
</comment>
<protein>
    <submittedName>
        <fullName evidence="1">Uncharacterized protein</fullName>
    </submittedName>
</protein>
<accession>A0A645A189</accession>
<sequence length="71" mass="8183">MVQPFVVSRRSDECVYQKGNDDADECLQHAVSGAQHQIVIRTDHDDDQCHDRQSDHIFELEGIQDGNQQHH</sequence>
<dbReference type="AlphaFoldDB" id="A0A645A189"/>
<dbReference type="EMBL" id="VSSQ01011492">
    <property type="protein sequence ID" value="MPM46959.1"/>
    <property type="molecule type" value="Genomic_DNA"/>
</dbReference>
<reference evidence="1" key="1">
    <citation type="submission" date="2019-08" db="EMBL/GenBank/DDBJ databases">
        <authorList>
            <person name="Kucharzyk K."/>
            <person name="Murdoch R.W."/>
            <person name="Higgins S."/>
            <person name="Loffler F."/>
        </authorList>
    </citation>
    <scope>NUCLEOTIDE SEQUENCE</scope>
</reference>
<evidence type="ECO:0000313" key="1">
    <source>
        <dbReference type="EMBL" id="MPM46959.1"/>
    </source>
</evidence>
<proteinExistence type="predicted"/>